<dbReference type="RefSeq" id="XP_013253766.1">
    <property type="nucleotide sequence ID" value="XM_013398312.1"/>
</dbReference>
<accession>A0A072NU73</accession>
<sequence>MQIASKVSFAAHALIVISAKRLAHVTKEAGILDDAAKHHALAVQGLRKELATFSRENADAVLCGSILLLFQQDTW</sequence>
<dbReference type="AlphaFoldDB" id="A0A072NU73"/>
<dbReference type="Proteomes" id="UP000027920">
    <property type="component" value="Unassembled WGS sequence"/>
</dbReference>
<dbReference type="VEuPathDB" id="FungiDB:A1O9_12790"/>
<name>A0A072NU73_9EURO</name>
<gene>
    <name evidence="1" type="ORF">A1O9_12790</name>
</gene>
<dbReference type="HOGENOM" id="CLU_2671059_0_0_1"/>
<keyword evidence="2" id="KW-1185">Reference proteome</keyword>
<protein>
    <submittedName>
        <fullName evidence="1">Uncharacterized protein</fullName>
    </submittedName>
</protein>
<proteinExistence type="predicted"/>
<evidence type="ECO:0000313" key="1">
    <source>
        <dbReference type="EMBL" id="KEF51176.1"/>
    </source>
</evidence>
<evidence type="ECO:0000313" key="2">
    <source>
        <dbReference type="Proteomes" id="UP000027920"/>
    </source>
</evidence>
<dbReference type="OrthoDB" id="4937900at2759"/>
<organism evidence="1 2">
    <name type="scientific">Exophiala aquamarina CBS 119918</name>
    <dbReference type="NCBI Taxonomy" id="1182545"/>
    <lineage>
        <taxon>Eukaryota</taxon>
        <taxon>Fungi</taxon>
        <taxon>Dikarya</taxon>
        <taxon>Ascomycota</taxon>
        <taxon>Pezizomycotina</taxon>
        <taxon>Eurotiomycetes</taxon>
        <taxon>Chaetothyriomycetidae</taxon>
        <taxon>Chaetothyriales</taxon>
        <taxon>Herpotrichiellaceae</taxon>
        <taxon>Exophiala</taxon>
    </lineage>
</organism>
<dbReference type="GeneID" id="25287684"/>
<dbReference type="EMBL" id="AMGV01000027">
    <property type="protein sequence ID" value="KEF51176.1"/>
    <property type="molecule type" value="Genomic_DNA"/>
</dbReference>
<comment type="caution">
    <text evidence="1">The sequence shown here is derived from an EMBL/GenBank/DDBJ whole genome shotgun (WGS) entry which is preliminary data.</text>
</comment>
<reference evidence="1 2" key="1">
    <citation type="submission" date="2013-03" db="EMBL/GenBank/DDBJ databases">
        <title>The Genome Sequence of Exophiala aquamarina CBS 119918.</title>
        <authorList>
            <consortium name="The Broad Institute Genomics Platform"/>
            <person name="Cuomo C."/>
            <person name="de Hoog S."/>
            <person name="Gorbushina A."/>
            <person name="Walker B."/>
            <person name="Young S.K."/>
            <person name="Zeng Q."/>
            <person name="Gargeya S."/>
            <person name="Fitzgerald M."/>
            <person name="Haas B."/>
            <person name="Abouelleil A."/>
            <person name="Allen A.W."/>
            <person name="Alvarado L."/>
            <person name="Arachchi H.M."/>
            <person name="Berlin A.M."/>
            <person name="Chapman S.B."/>
            <person name="Gainer-Dewar J."/>
            <person name="Goldberg J."/>
            <person name="Griggs A."/>
            <person name="Gujja S."/>
            <person name="Hansen M."/>
            <person name="Howarth C."/>
            <person name="Imamovic A."/>
            <person name="Ireland A."/>
            <person name="Larimer J."/>
            <person name="McCowan C."/>
            <person name="Murphy C."/>
            <person name="Pearson M."/>
            <person name="Poon T.W."/>
            <person name="Priest M."/>
            <person name="Roberts A."/>
            <person name="Saif S."/>
            <person name="Shea T."/>
            <person name="Sisk P."/>
            <person name="Sykes S."/>
            <person name="Wortman J."/>
            <person name="Nusbaum C."/>
            <person name="Birren B."/>
        </authorList>
    </citation>
    <scope>NUCLEOTIDE SEQUENCE [LARGE SCALE GENOMIC DNA]</scope>
    <source>
        <strain evidence="1 2">CBS 119918</strain>
    </source>
</reference>